<evidence type="ECO:0000313" key="2">
    <source>
        <dbReference type="Proteomes" id="UP000516437"/>
    </source>
</evidence>
<evidence type="ECO:0000313" key="1">
    <source>
        <dbReference type="EMBL" id="KAB1225488.1"/>
    </source>
</evidence>
<dbReference type="EMBL" id="RXIC02000019">
    <property type="protein sequence ID" value="KAB1225488.1"/>
    <property type="molecule type" value="Genomic_DNA"/>
</dbReference>
<gene>
    <name evidence="1" type="ORF">CJ030_MR1G018619</name>
</gene>
<keyword evidence="2" id="KW-1185">Reference proteome</keyword>
<comment type="caution">
    <text evidence="1">The sequence shown here is derived from an EMBL/GenBank/DDBJ whole genome shotgun (WGS) entry which is preliminary data.</text>
</comment>
<protein>
    <submittedName>
        <fullName evidence="1">Uncharacterized protein</fullName>
    </submittedName>
</protein>
<reference evidence="1 2" key="1">
    <citation type="journal article" date="2019" name="Plant Biotechnol. J.">
        <title>The red bayberry genome and genetic basis of sex determination.</title>
        <authorList>
            <person name="Jia H.M."/>
            <person name="Jia H.J."/>
            <person name="Cai Q.L."/>
            <person name="Wang Y."/>
            <person name="Zhao H.B."/>
            <person name="Yang W.F."/>
            <person name="Wang G.Y."/>
            <person name="Li Y.H."/>
            <person name="Zhan D.L."/>
            <person name="Shen Y.T."/>
            <person name="Niu Q.F."/>
            <person name="Chang L."/>
            <person name="Qiu J."/>
            <person name="Zhao L."/>
            <person name="Xie H.B."/>
            <person name="Fu W.Y."/>
            <person name="Jin J."/>
            <person name="Li X.W."/>
            <person name="Jiao Y."/>
            <person name="Zhou C.C."/>
            <person name="Tu T."/>
            <person name="Chai C.Y."/>
            <person name="Gao J.L."/>
            <person name="Fan L.J."/>
            <person name="van de Weg E."/>
            <person name="Wang J.Y."/>
            <person name="Gao Z.S."/>
        </authorList>
    </citation>
    <scope>NUCLEOTIDE SEQUENCE [LARGE SCALE GENOMIC DNA]</scope>
    <source>
        <tissue evidence="1">Leaves</tissue>
    </source>
</reference>
<proteinExistence type="predicted"/>
<dbReference type="Proteomes" id="UP000516437">
    <property type="component" value="Chromosome 1"/>
</dbReference>
<name>A0A6A1WP13_9ROSI</name>
<sequence length="134" mass="15415">MERHFDEARTPQEVKSRTPSNVNLDQFYNLVDFWFSATGQIVVKGANKVVHSKHPCTLEDLKALHVMLTRCGKLRRFYAMSQQPHNPRGNLERKAQSIGHLLTHMHKFSVQNDMVAFAALDWDPLLHPTLPTRA</sequence>
<organism evidence="1 2">
    <name type="scientific">Morella rubra</name>
    <name type="common">Chinese bayberry</name>
    <dbReference type="NCBI Taxonomy" id="262757"/>
    <lineage>
        <taxon>Eukaryota</taxon>
        <taxon>Viridiplantae</taxon>
        <taxon>Streptophyta</taxon>
        <taxon>Embryophyta</taxon>
        <taxon>Tracheophyta</taxon>
        <taxon>Spermatophyta</taxon>
        <taxon>Magnoliopsida</taxon>
        <taxon>eudicotyledons</taxon>
        <taxon>Gunneridae</taxon>
        <taxon>Pentapetalae</taxon>
        <taxon>rosids</taxon>
        <taxon>fabids</taxon>
        <taxon>Fagales</taxon>
        <taxon>Myricaceae</taxon>
        <taxon>Morella</taxon>
    </lineage>
</organism>
<dbReference type="OrthoDB" id="1913335at2759"/>
<accession>A0A6A1WP13</accession>
<dbReference type="AlphaFoldDB" id="A0A6A1WP13"/>